<accession>A0ABQ5F558</accession>
<reference evidence="2" key="2">
    <citation type="submission" date="2022-01" db="EMBL/GenBank/DDBJ databases">
        <authorList>
            <person name="Yamashiro T."/>
            <person name="Shiraishi A."/>
            <person name="Satake H."/>
            <person name="Nakayama K."/>
        </authorList>
    </citation>
    <scope>NUCLEOTIDE SEQUENCE</scope>
</reference>
<evidence type="ECO:0000313" key="3">
    <source>
        <dbReference type="Proteomes" id="UP001151760"/>
    </source>
</evidence>
<evidence type="ECO:0000256" key="1">
    <source>
        <dbReference type="SAM" id="MobiDB-lite"/>
    </source>
</evidence>
<dbReference type="PANTHER" id="PTHR31973">
    <property type="entry name" value="POLYPROTEIN, PUTATIVE-RELATED"/>
    <property type="match status" value="1"/>
</dbReference>
<feature type="compositionally biased region" description="Basic and acidic residues" evidence="1">
    <location>
        <begin position="218"/>
        <end position="233"/>
    </location>
</feature>
<reference evidence="2" key="1">
    <citation type="journal article" date="2022" name="Int. J. Mol. Sci.">
        <title>Draft Genome of Tanacetum Coccineum: Genomic Comparison of Closely Related Tanacetum-Family Plants.</title>
        <authorList>
            <person name="Yamashiro T."/>
            <person name="Shiraishi A."/>
            <person name="Nakayama K."/>
            <person name="Satake H."/>
        </authorList>
    </citation>
    <scope>NUCLEOTIDE SEQUENCE</scope>
</reference>
<feature type="compositionally biased region" description="Basic and acidic residues" evidence="1">
    <location>
        <begin position="452"/>
        <end position="462"/>
    </location>
</feature>
<name>A0ABQ5F558_9ASTR</name>
<feature type="compositionally biased region" description="Polar residues" evidence="1">
    <location>
        <begin position="485"/>
        <end position="494"/>
    </location>
</feature>
<protein>
    <submittedName>
        <fullName evidence="2">Uncharacterized protein</fullName>
    </submittedName>
</protein>
<comment type="caution">
    <text evidence="2">The sequence shown here is derived from an EMBL/GenBank/DDBJ whole genome shotgun (WGS) entry which is preliminary data.</text>
</comment>
<dbReference type="EMBL" id="BQNB010017015">
    <property type="protein sequence ID" value="GJT58390.1"/>
    <property type="molecule type" value="Genomic_DNA"/>
</dbReference>
<proteinExistence type="predicted"/>
<evidence type="ECO:0000313" key="2">
    <source>
        <dbReference type="EMBL" id="GJT58390.1"/>
    </source>
</evidence>
<dbReference type="PANTHER" id="PTHR31973:SF189">
    <property type="entry name" value="TRANSPOSASE, MUDR, PLANT, MULE TRANSPOSASE DOMAIN PROTEIN-RELATED"/>
    <property type="match status" value="1"/>
</dbReference>
<feature type="compositionally biased region" description="Basic and acidic residues" evidence="1">
    <location>
        <begin position="380"/>
        <end position="396"/>
    </location>
</feature>
<dbReference type="Proteomes" id="UP001151760">
    <property type="component" value="Unassembled WGS sequence"/>
</dbReference>
<sequence length="541" mass="60254">MSVNQLREVIDRFVNGRPKTYYYAKPGTTLVRGITEIKSESDIADFITLVYQNGFKIDLYDEHHRYDVMAMVRDDNFPMPDSPLVEDHVSSNEEECVTIPEFVDVQVEGADNVVIKSLSIDDHFLNKLVGNGNFIGTLDDPNPPLEGTYVEEADPKEDIIDMKYKVKSGISYPTFNPTTPWNEQKPILGMKYKNPLQLKQSLANYGVANGFQMCGPSDNEKTPSKGKGKDKANESQPECEPGQCKRAKQCAMYDHEGGLVEHYCLKDGWKAGYRRVIGIDGCFLTHSCKGELLTVMGRDANNQMFPRTWAMSKVASECQDNICPSIRKQLEALKEKQRLWVFSIKLVPSSRMWKRNNNVPPLPPIHRKMYGKPRSKRIRHPTERDHHTKTTKEKGPSKATKGGKGDGSGLSKATKGGKGVGSGHLKATKGCRGVGSVPIEAKKGVQGNRSGPSKEKTGKKGDGSSPSKNDGKEKKVAHKGGINVNEMTPSQDQLFRQDQDALEDLLHEEERRRQMEWENQAPNEGQAPNKVQAPNEGKAPS</sequence>
<feature type="region of interest" description="Disordered" evidence="1">
    <location>
        <begin position="354"/>
        <end position="541"/>
    </location>
</feature>
<gene>
    <name evidence="2" type="ORF">Tco_1001923</name>
</gene>
<feature type="region of interest" description="Disordered" evidence="1">
    <location>
        <begin position="216"/>
        <end position="241"/>
    </location>
</feature>
<feature type="compositionally biased region" description="Basic residues" evidence="1">
    <location>
        <begin position="365"/>
        <end position="379"/>
    </location>
</feature>
<keyword evidence="3" id="KW-1185">Reference proteome</keyword>
<organism evidence="2 3">
    <name type="scientific">Tanacetum coccineum</name>
    <dbReference type="NCBI Taxonomy" id="301880"/>
    <lineage>
        <taxon>Eukaryota</taxon>
        <taxon>Viridiplantae</taxon>
        <taxon>Streptophyta</taxon>
        <taxon>Embryophyta</taxon>
        <taxon>Tracheophyta</taxon>
        <taxon>Spermatophyta</taxon>
        <taxon>Magnoliopsida</taxon>
        <taxon>eudicotyledons</taxon>
        <taxon>Gunneridae</taxon>
        <taxon>Pentapetalae</taxon>
        <taxon>asterids</taxon>
        <taxon>campanulids</taxon>
        <taxon>Asterales</taxon>
        <taxon>Asteraceae</taxon>
        <taxon>Asteroideae</taxon>
        <taxon>Anthemideae</taxon>
        <taxon>Anthemidinae</taxon>
        <taxon>Tanacetum</taxon>
    </lineage>
</organism>
<feature type="compositionally biased region" description="Basic and acidic residues" evidence="1">
    <location>
        <begin position="495"/>
        <end position="516"/>
    </location>
</feature>